<keyword evidence="2" id="KW-0732">Signal</keyword>
<evidence type="ECO:0000313" key="3">
    <source>
        <dbReference type="EMBL" id="TDY01589.1"/>
    </source>
</evidence>
<sequence>MSTKKSSRTLTLALGTAFAAGMAASNVATAAEAGNNPFAMSELSSGYMQLADNHMGDKGREGRCGEGRGDEKQSQEGKCGEGKCGGDKEMKKNMEGKCGGDKAKQEGKCGEGKCGSNK</sequence>
<feature type="signal peptide" evidence="2">
    <location>
        <begin position="1"/>
        <end position="30"/>
    </location>
</feature>
<dbReference type="Proteomes" id="UP000294914">
    <property type="component" value="Unassembled WGS sequence"/>
</dbReference>
<feature type="region of interest" description="Disordered" evidence="1">
    <location>
        <begin position="49"/>
        <end position="118"/>
    </location>
</feature>
<evidence type="ECO:0008006" key="5">
    <source>
        <dbReference type="Google" id="ProtNLM"/>
    </source>
</evidence>
<organism evidence="3 4">
    <name type="scientific">Thiohalophilus thiocyanatoxydans</name>
    <dbReference type="NCBI Taxonomy" id="381308"/>
    <lineage>
        <taxon>Bacteria</taxon>
        <taxon>Pseudomonadati</taxon>
        <taxon>Pseudomonadota</taxon>
        <taxon>Gammaproteobacteria</taxon>
        <taxon>Thiohalomonadales</taxon>
        <taxon>Thiohalophilaceae</taxon>
        <taxon>Thiohalophilus</taxon>
    </lineage>
</organism>
<evidence type="ECO:0000256" key="2">
    <source>
        <dbReference type="SAM" id="SignalP"/>
    </source>
</evidence>
<feature type="compositionally biased region" description="Basic and acidic residues" evidence="1">
    <location>
        <begin position="54"/>
        <end position="111"/>
    </location>
</feature>
<protein>
    <recommendedName>
        <fullName evidence="5">Low-complexity protein</fullName>
    </recommendedName>
</protein>
<dbReference type="RefSeq" id="WP_134082777.1">
    <property type="nucleotide sequence ID" value="NZ_SOQX01000003.1"/>
</dbReference>
<comment type="caution">
    <text evidence="3">The sequence shown here is derived from an EMBL/GenBank/DDBJ whole genome shotgun (WGS) entry which is preliminary data.</text>
</comment>
<accession>A0A4R8IV76</accession>
<dbReference type="AlphaFoldDB" id="A0A4R8IV76"/>
<evidence type="ECO:0000256" key="1">
    <source>
        <dbReference type="SAM" id="MobiDB-lite"/>
    </source>
</evidence>
<reference evidence="3 4" key="1">
    <citation type="submission" date="2019-03" db="EMBL/GenBank/DDBJ databases">
        <title>Genomic Encyclopedia of Type Strains, Phase IV (KMG-IV): sequencing the most valuable type-strain genomes for metagenomic binning, comparative biology and taxonomic classification.</title>
        <authorList>
            <person name="Goeker M."/>
        </authorList>
    </citation>
    <scope>NUCLEOTIDE SEQUENCE [LARGE SCALE GENOMIC DNA]</scope>
    <source>
        <strain evidence="3 4">DSM 16326</strain>
    </source>
</reference>
<proteinExistence type="predicted"/>
<evidence type="ECO:0000313" key="4">
    <source>
        <dbReference type="Proteomes" id="UP000294914"/>
    </source>
</evidence>
<name>A0A4R8IV76_9GAMM</name>
<gene>
    <name evidence="3" type="ORF">EDC23_1478</name>
</gene>
<keyword evidence="4" id="KW-1185">Reference proteome</keyword>
<dbReference type="EMBL" id="SOQX01000003">
    <property type="protein sequence ID" value="TDY01589.1"/>
    <property type="molecule type" value="Genomic_DNA"/>
</dbReference>
<feature type="chain" id="PRO_5020988802" description="Low-complexity protein" evidence="2">
    <location>
        <begin position="31"/>
        <end position="118"/>
    </location>
</feature>